<name>A0A4P6KC62_9MICO</name>
<dbReference type="OrthoDB" id="9806951at2"/>
<accession>A0A4P6KC62</accession>
<evidence type="ECO:0000259" key="1">
    <source>
        <dbReference type="Pfam" id="PF01935"/>
    </source>
</evidence>
<dbReference type="RefSeq" id="WP_130109055.1">
    <property type="nucleotide sequence ID" value="NZ_CP035806.1"/>
</dbReference>
<feature type="domain" description="Helicase HerA central" evidence="1">
    <location>
        <begin position="22"/>
        <end position="132"/>
    </location>
</feature>
<gene>
    <name evidence="2" type="ORF">EVS81_02915</name>
</gene>
<sequence>MPAQMPIGTRLASADAEPLVDTGEPAALHAPRLNRHTFWCGQSGSGKTYALGVLLEQVLLHTRLPIVVLDPNSDFVHLGSVHEGTSEEAAAELAQRDIRVLHSAPPRDGDGDRLRVRFVDMDVRSRAAVLQMDPVRDADDFNAVLRVEADLLNHLDRPLVEWLRESGDPSADRIATLLENLGISDWDLWAYGERDVTDVINDRADATVVDLGRFSSAEQMRTAALAVLDRLWAQREERVGRLIVIDEAHNLCSPDAATPLERLLAERIIQIAAEGRKYGIWLLLSTQRPSKLHPNVISQCDNLALMKMSSARDLAELAQIFGFAPQDLLERAPSFAQGQALFAGGFSPEPQLVQMGARLTREGGSDVPIELR</sequence>
<dbReference type="EMBL" id="CP035806">
    <property type="protein sequence ID" value="QBE47906.1"/>
    <property type="molecule type" value="Genomic_DNA"/>
</dbReference>
<dbReference type="GO" id="GO:0005524">
    <property type="term" value="F:ATP binding"/>
    <property type="evidence" value="ECO:0007669"/>
    <property type="project" value="UniProtKB-KW"/>
</dbReference>
<evidence type="ECO:0000313" key="2">
    <source>
        <dbReference type="EMBL" id="QBE47906.1"/>
    </source>
</evidence>
<keyword evidence="2" id="KW-0067">ATP-binding</keyword>
<protein>
    <submittedName>
        <fullName evidence="2">ATP-binding protein</fullName>
    </submittedName>
</protein>
<proteinExistence type="predicted"/>
<dbReference type="PANTHER" id="PTHR42957:SF1">
    <property type="entry name" value="HELICASE MJ1565-RELATED"/>
    <property type="match status" value="1"/>
</dbReference>
<dbReference type="Proteomes" id="UP000289260">
    <property type="component" value="Chromosome"/>
</dbReference>
<dbReference type="InterPro" id="IPR008571">
    <property type="entry name" value="HerA-like"/>
</dbReference>
<dbReference type="KEGG" id="ltr:EVS81_02915"/>
<keyword evidence="3" id="KW-1185">Reference proteome</keyword>
<dbReference type="Pfam" id="PF01935">
    <property type="entry name" value="DUF87"/>
    <property type="match status" value="1"/>
</dbReference>
<dbReference type="AlphaFoldDB" id="A0A4P6KC62"/>
<dbReference type="InterPro" id="IPR027417">
    <property type="entry name" value="P-loop_NTPase"/>
</dbReference>
<dbReference type="Gene3D" id="3.40.50.300">
    <property type="entry name" value="P-loop containing nucleotide triphosphate hydrolases"/>
    <property type="match status" value="2"/>
</dbReference>
<dbReference type="PANTHER" id="PTHR42957">
    <property type="entry name" value="HELICASE MJ1565-RELATED"/>
    <property type="match status" value="1"/>
</dbReference>
<dbReference type="SUPFAM" id="SSF52540">
    <property type="entry name" value="P-loop containing nucleoside triphosphate hydrolases"/>
    <property type="match status" value="1"/>
</dbReference>
<dbReference type="InterPro" id="IPR002789">
    <property type="entry name" value="HerA_central"/>
</dbReference>
<evidence type="ECO:0000313" key="3">
    <source>
        <dbReference type="Proteomes" id="UP000289260"/>
    </source>
</evidence>
<organism evidence="2 3">
    <name type="scientific">Leucobacter triazinivorans</name>
    <dbReference type="NCBI Taxonomy" id="1784719"/>
    <lineage>
        <taxon>Bacteria</taxon>
        <taxon>Bacillati</taxon>
        <taxon>Actinomycetota</taxon>
        <taxon>Actinomycetes</taxon>
        <taxon>Micrococcales</taxon>
        <taxon>Microbacteriaceae</taxon>
        <taxon>Leucobacter</taxon>
    </lineage>
</organism>
<reference evidence="2 3" key="1">
    <citation type="submission" date="2019-02" db="EMBL/GenBank/DDBJ databases">
        <authorList>
            <person name="Sun L."/>
            <person name="Pan D."/>
            <person name="Wu X."/>
        </authorList>
    </citation>
    <scope>NUCLEOTIDE SEQUENCE [LARGE SCALE GENOMIC DNA]</scope>
    <source>
        <strain evidence="2 3">JW-1</strain>
    </source>
</reference>
<keyword evidence="2" id="KW-0547">Nucleotide-binding</keyword>